<keyword evidence="1" id="KW-0472">Membrane</keyword>
<evidence type="ECO:0000313" key="2">
    <source>
        <dbReference type="EMBL" id="AGM24891.1"/>
    </source>
</evidence>
<dbReference type="EMBL" id="CP005077">
    <property type="protein sequence ID" value="AGM24891.1"/>
    <property type="molecule type" value="Genomic_DNA"/>
</dbReference>
<evidence type="ECO:0000313" key="3">
    <source>
        <dbReference type="Proteomes" id="UP000013964"/>
    </source>
</evidence>
<feature type="transmembrane region" description="Helical" evidence="1">
    <location>
        <begin position="202"/>
        <end position="225"/>
    </location>
</feature>
<feature type="transmembrane region" description="Helical" evidence="1">
    <location>
        <begin position="164"/>
        <end position="182"/>
    </location>
</feature>
<organism evidence="2 3">
    <name type="scientific">Spiroplasma chrysopicola DF-1</name>
    <dbReference type="NCBI Taxonomy" id="1276227"/>
    <lineage>
        <taxon>Bacteria</taxon>
        <taxon>Bacillati</taxon>
        <taxon>Mycoplasmatota</taxon>
        <taxon>Mollicutes</taxon>
        <taxon>Entomoplasmatales</taxon>
        <taxon>Spiroplasmataceae</taxon>
        <taxon>Spiroplasma</taxon>
    </lineage>
</organism>
<dbReference type="Gene3D" id="1.20.1250.20">
    <property type="entry name" value="MFS general substrate transporter like domains"/>
    <property type="match status" value="1"/>
</dbReference>
<dbReference type="SUPFAM" id="SSF103473">
    <property type="entry name" value="MFS general substrate transporter"/>
    <property type="match status" value="1"/>
</dbReference>
<sequence length="504" mass="57971">MQQNWDNFLFNPLLLLLLFLFYGLFIFKSGSIKVLSQKVFLVEIFCFWFALFLIIGNNVDLSSILTNFGYTGLDSLLLLFAISIGFYAFIFMIPFLFCQKKLSKFSWRIFHYVIYSLVAGGILLFTAYPHIVTTIILSIILGAGATIKGLNYLSYNEIYGKKFFPFKTVSLIAPLITLALLAGNDLNSLIISSTVNVLNSRAQFSIIGSLAFIAILSALLLYWFFARKNFTATSFTVEQQKALEPFRWYKVLIIFVMLFFIIILKEVSQSNIYLWLLGQRTWEKYHNIDIVNQFIRLNQQFFFIPQFFGAYLACHVLYNKLGIKYSFALGMFFWFIFFAVSAFNHSPEAFLVLQLINGLAYAMCFNILFAMVCEWKYRAPNNLPIVGQFQLLFFGSEFLVQFTDNIFKYKKVGIFADYVLGQNFIETPNFAVNIDNITTIIFTVAAIIILGILVGFYFTSDLILAEYRNHLVLLVPKINILLRESLIDKVQSQVSNVTSSPEQR</sequence>
<accession>R4UHT9</accession>
<feature type="transmembrane region" description="Helical" evidence="1">
    <location>
        <begin position="39"/>
        <end position="56"/>
    </location>
</feature>
<dbReference type="OrthoDB" id="390169at2"/>
<dbReference type="HOGENOM" id="CLU_041792_0_0_14"/>
<dbReference type="STRING" id="1276227.SCHRY_v1c03060"/>
<feature type="transmembrane region" description="Helical" evidence="1">
    <location>
        <begin position="246"/>
        <end position="264"/>
    </location>
</feature>
<dbReference type="InterPro" id="IPR036259">
    <property type="entry name" value="MFS_trans_sf"/>
</dbReference>
<proteinExistence type="predicted"/>
<feature type="transmembrane region" description="Helical" evidence="1">
    <location>
        <begin position="76"/>
        <end position="97"/>
    </location>
</feature>
<dbReference type="AlphaFoldDB" id="R4UHT9"/>
<feature type="transmembrane region" description="Helical" evidence="1">
    <location>
        <begin position="325"/>
        <end position="343"/>
    </location>
</feature>
<dbReference type="Proteomes" id="UP000013964">
    <property type="component" value="Chromosome"/>
</dbReference>
<feature type="transmembrane region" description="Helical" evidence="1">
    <location>
        <begin position="6"/>
        <end position="27"/>
    </location>
</feature>
<keyword evidence="1" id="KW-1133">Transmembrane helix</keyword>
<dbReference type="KEGG" id="scr:SCHRY_v1c03060"/>
<evidence type="ECO:0008006" key="4">
    <source>
        <dbReference type="Google" id="ProtNLM"/>
    </source>
</evidence>
<dbReference type="RefSeq" id="WP_016338717.1">
    <property type="nucleotide sequence ID" value="NC_021280.1"/>
</dbReference>
<keyword evidence="3" id="KW-1185">Reference proteome</keyword>
<feature type="transmembrane region" description="Helical" evidence="1">
    <location>
        <begin position="437"/>
        <end position="458"/>
    </location>
</feature>
<evidence type="ECO:0000256" key="1">
    <source>
        <dbReference type="SAM" id="Phobius"/>
    </source>
</evidence>
<name>R4UHT9_9MOLU</name>
<feature type="transmembrane region" description="Helical" evidence="1">
    <location>
        <begin position="134"/>
        <end position="152"/>
    </location>
</feature>
<feature type="transmembrane region" description="Helical" evidence="1">
    <location>
        <begin position="349"/>
        <end position="371"/>
    </location>
</feature>
<protein>
    <recommendedName>
        <fullName evidence="4">Transmembrane protein</fullName>
    </recommendedName>
</protein>
<dbReference type="PATRIC" id="fig|1276227.3.peg.305"/>
<keyword evidence="1" id="KW-0812">Transmembrane</keyword>
<reference evidence="2 3" key="1">
    <citation type="journal article" date="2013" name="Genome Biol. Evol.">
        <title>Complete genomes of two dipteran-associated spiroplasmas provided insights into the origin, dynamics, and impacts of viral invasion in spiroplasma.</title>
        <authorList>
            <person name="Ku C."/>
            <person name="Lo W.S."/>
            <person name="Chen L.L."/>
            <person name="Kuo C.H."/>
        </authorList>
    </citation>
    <scope>NUCLEOTIDE SEQUENCE [LARGE SCALE GENOMIC DNA]</scope>
    <source>
        <strain evidence="2 3">DF-1</strain>
    </source>
</reference>
<gene>
    <name evidence="2" type="ORF">SCHRY_v1c03060</name>
</gene>
<feature type="transmembrane region" description="Helical" evidence="1">
    <location>
        <begin position="109"/>
        <end position="128"/>
    </location>
</feature>